<evidence type="ECO:0000313" key="3">
    <source>
        <dbReference type="Proteomes" id="UP000245433"/>
    </source>
</evidence>
<feature type="transmembrane region" description="Helical" evidence="1">
    <location>
        <begin position="6"/>
        <end position="26"/>
    </location>
</feature>
<protein>
    <submittedName>
        <fullName evidence="2">Cadmium resistance protein CadD (Predicted permease)</fullName>
    </submittedName>
</protein>
<feature type="transmembrane region" description="Helical" evidence="1">
    <location>
        <begin position="166"/>
        <end position="186"/>
    </location>
</feature>
<evidence type="ECO:0000256" key="1">
    <source>
        <dbReference type="SAM" id="Phobius"/>
    </source>
</evidence>
<sequence>MVNFPLITMLYLGVNLDFMLILLMLLNTYKFKNVLIGYLSGMLLVFLISVVAGQAIQSLIPEWCIGFLGLIPIIMAIKGEGDNEEQHKSTTKEVMSVLLIYLTSCGADNIAVYVPVLATIPAQSIALIALYFVVLTIIILIAINFIKEYAPVKKMLNRWGEPLTRLIYFAIGLFVMIDTGLFTELFKLLHLQ</sequence>
<organism evidence="2 3">
    <name type="scientific">Convivina intestini</name>
    <dbReference type="NCBI Taxonomy" id="1505726"/>
    <lineage>
        <taxon>Bacteria</taxon>
        <taxon>Bacillati</taxon>
        <taxon>Bacillota</taxon>
        <taxon>Bacilli</taxon>
        <taxon>Lactobacillales</taxon>
        <taxon>Lactobacillaceae</taxon>
        <taxon>Convivina</taxon>
    </lineage>
</organism>
<keyword evidence="1" id="KW-0812">Transmembrane</keyword>
<dbReference type="RefSeq" id="WP_089939337.1">
    <property type="nucleotide sequence ID" value="NZ_CAKOEX010000009.1"/>
</dbReference>
<proteinExistence type="predicted"/>
<feature type="transmembrane region" description="Helical" evidence="1">
    <location>
        <begin position="33"/>
        <end position="53"/>
    </location>
</feature>
<name>A0A2U1D5Z7_9LACO</name>
<keyword evidence="1" id="KW-0472">Membrane</keyword>
<keyword evidence="3" id="KW-1185">Reference proteome</keyword>
<comment type="caution">
    <text evidence="2">The sequence shown here is derived from an EMBL/GenBank/DDBJ whole genome shotgun (WGS) entry which is preliminary data.</text>
</comment>
<dbReference type="AlphaFoldDB" id="A0A2U1D5Z7"/>
<dbReference type="Pfam" id="PF03596">
    <property type="entry name" value="Cad"/>
    <property type="match status" value="1"/>
</dbReference>
<feature type="transmembrane region" description="Helical" evidence="1">
    <location>
        <begin position="124"/>
        <end position="146"/>
    </location>
</feature>
<reference evidence="2 3" key="1">
    <citation type="submission" date="2018-04" db="EMBL/GenBank/DDBJ databases">
        <title>Genomic Encyclopedia of Type Strains, Phase IV (KMG-IV): sequencing the most valuable type-strain genomes for metagenomic binning, comparative biology and taxonomic classification.</title>
        <authorList>
            <person name="Goeker M."/>
        </authorList>
    </citation>
    <scope>NUCLEOTIDE SEQUENCE [LARGE SCALE GENOMIC DNA]</scope>
    <source>
        <strain evidence="2 3">DSM 28795</strain>
    </source>
</reference>
<dbReference type="EMBL" id="QEKT01000009">
    <property type="protein sequence ID" value="PVY83098.1"/>
    <property type="molecule type" value="Genomic_DNA"/>
</dbReference>
<keyword evidence="1" id="KW-1133">Transmembrane helix</keyword>
<dbReference type="Proteomes" id="UP000245433">
    <property type="component" value="Unassembled WGS sequence"/>
</dbReference>
<accession>A0A2U1D5Z7</accession>
<evidence type="ECO:0000313" key="2">
    <source>
        <dbReference type="EMBL" id="PVY83098.1"/>
    </source>
</evidence>
<dbReference type="InterPro" id="IPR004676">
    <property type="entry name" value="Cd-R_transporter"/>
</dbReference>
<feature type="transmembrane region" description="Helical" evidence="1">
    <location>
        <begin position="98"/>
        <end position="118"/>
    </location>
</feature>
<gene>
    <name evidence="2" type="ORF">C7384_10946</name>
</gene>
<feature type="transmembrane region" description="Helical" evidence="1">
    <location>
        <begin position="59"/>
        <end position="77"/>
    </location>
</feature>
<dbReference type="OrthoDB" id="7995400at2"/>